<name>A0A8X6TFD2_NEPPI</name>
<evidence type="ECO:0000313" key="2">
    <source>
        <dbReference type="EMBL" id="GFT02281.1"/>
    </source>
</evidence>
<organism evidence="2 3">
    <name type="scientific">Nephila pilipes</name>
    <name type="common">Giant wood spider</name>
    <name type="synonym">Nephila maculata</name>
    <dbReference type="NCBI Taxonomy" id="299642"/>
    <lineage>
        <taxon>Eukaryota</taxon>
        <taxon>Metazoa</taxon>
        <taxon>Ecdysozoa</taxon>
        <taxon>Arthropoda</taxon>
        <taxon>Chelicerata</taxon>
        <taxon>Arachnida</taxon>
        <taxon>Araneae</taxon>
        <taxon>Araneomorphae</taxon>
        <taxon>Entelegynae</taxon>
        <taxon>Araneoidea</taxon>
        <taxon>Nephilidae</taxon>
        <taxon>Nephila</taxon>
    </lineage>
</organism>
<feature type="compositionally biased region" description="Polar residues" evidence="1">
    <location>
        <begin position="97"/>
        <end position="112"/>
    </location>
</feature>
<dbReference type="Proteomes" id="UP000887013">
    <property type="component" value="Unassembled WGS sequence"/>
</dbReference>
<dbReference type="AlphaFoldDB" id="A0A8X6TFD2"/>
<dbReference type="EMBL" id="BMAW01055683">
    <property type="protein sequence ID" value="GFT02281.1"/>
    <property type="molecule type" value="Genomic_DNA"/>
</dbReference>
<evidence type="ECO:0000256" key="1">
    <source>
        <dbReference type="SAM" id="MobiDB-lite"/>
    </source>
</evidence>
<protein>
    <submittedName>
        <fullName evidence="2">Uncharacterized protein</fullName>
    </submittedName>
</protein>
<comment type="caution">
    <text evidence="2">The sequence shown here is derived from an EMBL/GenBank/DDBJ whole genome shotgun (WGS) entry which is preliminary data.</text>
</comment>
<gene>
    <name evidence="2" type="ORF">NPIL_53231</name>
</gene>
<proteinExistence type="predicted"/>
<sequence length="112" mass="12443">MTHQHLLRLNRPSGVSHRTIGNFLEITRSTQYALFIVSNANHPFDRYLSVCEKTDSLKQEAFPLPLYLGTKKFLHGLVPVAFCASTLSDKVPGEGNSAEQIKGESTSTIRVL</sequence>
<accession>A0A8X6TFD2</accession>
<reference evidence="2" key="1">
    <citation type="submission" date="2020-08" db="EMBL/GenBank/DDBJ databases">
        <title>Multicomponent nature underlies the extraordinary mechanical properties of spider dragline silk.</title>
        <authorList>
            <person name="Kono N."/>
            <person name="Nakamura H."/>
            <person name="Mori M."/>
            <person name="Yoshida Y."/>
            <person name="Ohtoshi R."/>
            <person name="Malay A.D."/>
            <person name="Moran D.A.P."/>
            <person name="Tomita M."/>
            <person name="Numata K."/>
            <person name="Arakawa K."/>
        </authorList>
    </citation>
    <scope>NUCLEOTIDE SEQUENCE</scope>
</reference>
<evidence type="ECO:0000313" key="3">
    <source>
        <dbReference type="Proteomes" id="UP000887013"/>
    </source>
</evidence>
<dbReference type="OrthoDB" id="10293283at2759"/>
<feature type="region of interest" description="Disordered" evidence="1">
    <location>
        <begin position="91"/>
        <end position="112"/>
    </location>
</feature>
<keyword evidence="3" id="KW-1185">Reference proteome</keyword>